<comment type="caution">
    <text evidence="1">The sequence shown here is derived from an EMBL/GenBank/DDBJ whole genome shotgun (WGS) entry which is preliminary data.</text>
</comment>
<proteinExistence type="predicted"/>
<reference evidence="1 2" key="1">
    <citation type="submission" date="2023-07" db="EMBL/GenBank/DDBJ databases">
        <title>Comparative genomics of wheat-associated soil bacteria to identify genetic determinants of phenazine resistance.</title>
        <authorList>
            <person name="Mouncey N."/>
        </authorList>
    </citation>
    <scope>NUCLEOTIDE SEQUENCE [LARGE SCALE GENOMIC DNA]</scope>
    <source>
        <strain evidence="1 2">W2I16</strain>
    </source>
</reference>
<protein>
    <submittedName>
        <fullName evidence="1">Uncharacterized protein</fullName>
    </submittedName>
</protein>
<sequence>MVSRLGLTDTAGPPVGYPGNWGYTALSARDTVKIYRYILDTAPALVRDFVMGNLRQSTPCASDDFDQHFGITGAFDRPWAVKQG</sequence>
<dbReference type="EMBL" id="JAUSZS010000007">
    <property type="protein sequence ID" value="MDQ0935772.1"/>
    <property type="molecule type" value="Genomic_DNA"/>
</dbReference>
<gene>
    <name evidence="1" type="ORF">QFZ49_005744</name>
</gene>
<dbReference type="Proteomes" id="UP001223072">
    <property type="component" value="Unassembled WGS sequence"/>
</dbReference>
<evidence type="ECO:0000313" key="2">
    <source>
        <dbReference type="Proteomes" id="UP001223072"/>
    </source>
</evidence>
<name>A0ABU0RUW2_9ACTN</name>
<keyword evidence="2" id="KW-1185">Reference proteome</keyword>
<evidence type="ECO:0000313" key="1">
    <source>
        <dbReference type="EMBL" id="MDQ0935772.1"/>
    </source>
</evidence>
<accession>A0ABU0RUW2</accession>
<organism evidence="1 2">
    <name type="scientific">Streptomyces turgidiscabies</name>
    <dbReference type="NCBI Taxonomy" id="85558"/>
    <lineage>
        <taxon>Bacteria</taxon>
        <taxon>Bacillati</taxon>
        <taxon>Actinomycetota</taxon>
        <taxon>Actinomycetes</taxon>
        <taxon>Kitasatosporales</taxon>
        <taxon>Streptomycetaceae</taxon>
        <taxon>Streptomyces</taxon>
    </lineage>
</organism>